<protein>
    <submittedName>
        <fullName evidence="1">Uncharacterized protein</fullName>
    </submittedName>
</protein>
<evidence type="ECO:0000313" key="2">
    <source>
        <dbReference type="Proteomes" id="UP000198748"/>
    </source>
</evidence>
<accession>A0A1G7YI35</accession>
<evidence type="ECO:0000313" key="1">
    <source>
        <dbReference type="EMBL" id="SDG96163.1"/>
    </source>
</evidence>
<organism evidence="1 2">
    <name type="scientific">Dyadobacter soli</name>
    <dbReference type="NCBI Taxonomy" id="659014"/>
    <lineage>
        <taxon>Bacteria</taxon>
        <taxon>Pseudomonadati</taxon>
        <taxon>Bacteroidota</taxon>
        <taxon>Cytophagia</taxon>
        <taxon>Cytophagales</taxon>
        <taxon>Spirosomataceae</taxon>
        <taxon>Dyadobacter</taxon>
    </lineage>
</organism>
<proteinExistence type="predicted"/>
<dbReference type="STRING" id="659014.SAMN04487996_12634"/>
<dbReference type="OrthoDB" id="963183at2"/>
<dbReference type="Proteomes" id="UP000198748">
    <property type="component" value="Unassembled WGS sequence"/>
</dbReference>
<gene>
    <name evidence="1" type="ORF">SAMN04487996_12634</name>
</gene>
<sequence length="69" mass="8303">MTTFQSIEEAFDWWVKNLYPTLTPEQKRGKAVQAMQDYIYGKGISEKRMRQILLEYGHFEIETIVRYKP</sequence>
<dbReference type="EMBL" id="FNAN01000026">
    <property type="protein sequence ID" value="SDG96163.1"/>
    <property type="molecule type" value="Genomic_DNA"/>
</dbReference>
<reference evidence="2" key="1">
    <citation type="submission" date="2016-10" db="EMBL/GenBank/DDBJ databases">
        <authorList>
            <person name="Varghese N."/>
            <person name="Submissions S."/>
        </authorList>
    </citation>
    <scope>NUCLEOTIDE SEQUENCE [LARGE SCALE GENOMIC DNA]</scope>
    <source>
        <strain evidence="2">DSM 25329</strain>
    </source>
</reference>
<dbReference type="AlphaFoldDB" id="A0A1G7YI35"/>
<name>A0A1G7YI35_9BACT</name>
<keyword evidence="2" id="KW-1185">Reference proteome</keyword>
<dbReference type="RefSeq" id="WP_090157128.1">
    <property type="nucleotide sequence ID" value="NZ_FNAN01000026.1"/>
</dbReference>